<name>A0AAV7W923_PLEWA</name>
<comment type="caution">
    <text evidence="2">The sequence shown here is derived from an EMBL/GenBank/DDBJ whole genome shotgun (WGS) entry which is preliminary data.</text>
</comment>
<evidence type="ECO:0000256" key="1">
    <source>
        <dbReference type="SAM" id="MobiDB-lite"/>
    </source>
</evidence>
<feature type="region of interest" description="Disordered" evidence="1">
    <location>
        <begin position="109"/>
        <end position="148"/>
    </location>
</feature>
<evidence type="ECO:0000313" key="2">
    <source>
        <dbReference type="EMBL" id="KAJ1209048.1"/>
    </source>
</evidence>
<feature type="compositionally biased region" description="Polar residues" evidence="1">
    <location>
        <begin position="139"/>
        <end position="148"/>
    </location>
</feature>
<dbReference type="AlphaFoldDB" id="A0AAV7W923"/>
<protein>
    <submittedName>
        <fullName evidence="2">Uncharacterized protein</fullName>
    </submittedName>
</protein>
<accession>A0AAV7W923</accession>
<sequence length="148" mass="16101">MPPIALGWVRAGGRSPRYWLPRPSLVDLFIAGDAHYAASLPFQSSVPSLGPKARFRALTRIGDARLHLQVAVCTVCSPQAPLVLDCCGHQFRSPGSIGSRLLHSTVCAPLRRQPRPGPDRVDSGVHSGRAGSLERTGTMELQTRRNWN</sequence>
<dbReference type="Proteomes" id="UP001066276">
    <property type="component" value="Chromosome 1_2"/>
</dbReference>
<gene>
    <name evidence="2" type="ORF">NDU88_004427</name>
</gene>
<proteinExistence type="predicted"/>
<evidence type="ECO:0000313" key="3">
    <source>
        <dbReference type="Proteomes" id="UP001066276"/>
    </source>
</evidence>
<dbReference type="EMBL" id="JANPWB010000002">
    <property type="protein sequence ID" value="KAJ1209048.1"/>
    <property type="molecule type" value="Genomic_DNA"/>
</dbReference>
<keyword evidence="3" id="KW-1185">Reference proteome</keyword>
<reference evidence="2" key="1">
    <citation type="journal article" date="2022" name="bioRxiv">
        <title>Sequencing and chromosome-scale assembly of the giantPleurodeles waltlgenome.</title>
        <authorList>
            <person name="Brown T."/>
            <person name="Elewa A."/>
            <person name="Iarovenko S."/>
            <person name="Subramanian E."/>
            <person name="Araus A.J."/>
            <person name="Petzold A."/>
            <person name="Susuki M."/>
            <person name="Suzuki K.-i.T."/>
            <person name="Hayashi T."/>
            <person name="Toyoda A."/>
            <person name="Oliveira C."/>
            <person name="Osipova E."/>
            <person name="Leigh N.D."/>
            <person name="Simon A."/>
            <person name="Yun M.H."/>
        </authorList>
    </citation>
    <scope>NUCLEOTIDE SEQUENCE</scope>
    <source>
        <strain evidence="2">20211129_DDA</strain>
        <tissue evidence="2">Liver</tissue>
    </source>
</reference>
<organism evidence="2 3">
    <name type="scientific">Pleurodeles waltl</name>
    <name type="common">Iberian ribbed newt</name>
    <dbReference type="NCBI Taxonomy" id="8319"/>
    <lineage>
        <taxon>Eukaryota</taxon>
        <taxon>Metazoa</taxon>
        <taxon>Chordata</taxon>
        <taxon>Craniata</taxon>
        <taxon>Vertebrata</taxon>
        <taxon>Euteleostomi</taxon>
        <taxon>Amphibia</taxon>
        <taxon>Batrachia</taxon>
        <taxon>Caudata</taxon>
        <taxon>Salamandroidea</taxon>
        <taxon>Salamandridae</taxon>
        <taxon>Pleurodelinae</taxon>
        <taxon>Pleurodeles</taxon>
    </lineage>
</organism>